<dbReference type="Gene3D" id="3.30.450.20">
    <property type="entry name" value="PAS domain"/>
    <property type="match status" value="1"/>
</dbReference>
<dbReference type="SMART" id="SM00091">
    <property type="entry name" value="PAS"/>
    <property type="match status" value="1"/>
</dbReference>
<dbReference type="GO" id="GO:0052621">
    <property type="term" value="F:diguanylate cyclase activity"/>
    <property type="evidence" value="ECO:0007669"/>
    <property type="project" value="UniProtKB-EC"/>
</dbReference>
<name>A0A1E7ZB88_9ALTE</name>
<dbReference type="PANTHER" id="PTHR45138:SF9">
    <property type="entry name" value="DIGUANYLATE CYCLASE DGCM-RELATED"/>
    <property type="match status" value="1"/>
</dbReference>
<dbReference type="PANTHER" id="PTHR45138">
    <property type="entry name" value="REGULATORY COMPONENTS OF SENSORY TRANSDUCTION SYSTEM"/>
    <property type="match status" value="1"/>
</dbReference>
<proteinExistence type="predicted"/>
<dbReference type="SUPFAM" id="SSF55073">
    <property type="entry name" value="Nucleotide cyclase"/>
    <property type="match status" value="1"/>
</dbReference>
<dbReference type="Pfam" id="PF00990">
    <property type="entry name" value="GGDEF"/>
    <property type="match status" value="1"/>
</dbReference>
<evidence type="ECO:0000256" key="2">
    <source>
        <dbReference type="ARBA" id="ARBA00012528"/>
    </source>
</evidence>
<dbReference type="GO" id="GO:1902201">
    <property type="term" value="P:negative regulation of bacterial-type flagellum-dependent cell motility"/>
    <property type="evidence" value="ECO:0007669"/>
    <property type="project" value="TreeGrafter"/>
</dbReference>
<feature type="domain" description="GGDEF" evidence="4">
    <location>
        <begin position="184"/>
        <end position="317"/>
    </location>
</feature>
<dbReference type="InterPro" id="IPR029787">
    <property type="entry name" value="Nucleotide_cyclase"/>
</dbReference>
<evidence type="ECO:0000256" key="3">
    <source>
        <dbReference type="ARBA" id="ARBA00034247"/>
    </source>
</evidence>
<protein>
    <recommendedName>
        <fullName evidence="2">diguanylate cyclase</fullName>
        <ecNumber evidence="2">2.7.7.65</ecNumber>
    </recommendedName>
</protein>
<dbReference type="SMART" id="SM00267">
    <property type="entry name" value="GGDEF"/>
    <property type="match status" value="1"/>
</dbReference>
<dbReference type="OrthoDB" id="9812260at2"/>
<dbReference type="STRING" id="1656094.BFC18_11850"/>
<dbReference type="InterPro" id="IPR013656">
    <property type="entry name" value="PAS_4"/>
</dbReference>
<comment type="caution">
    <text evidence="5">The sequence shown here is derived from an EMBL/GenBank/DDBJ whole genome shotgun (WGS) entry which is preliminary data.</text>
</comment>
<dbReference type="SUPFAM" id="SSF55785">
    <property type="entry name" value="PYP-like sensor domain (PAS domain)"/>
    <property type="match status" value="1"/>
</dbReference>
<dbReference type="InterPro" id="IPR000014">
    <property type="entry name" value="PAS"/>
</dbReference>
<dbReference type="EMBL" id="MDHN01000025">
    <property type="protein sequence ID" value="OFC70704.1"/>
    <property type="molecule type" value="Genomic_DNA"/>
</dbReference>
<comment type="cofactor">
    <cofactor evidence="1">
        <name>Mg(2+)</name>
        <dbReference type="ChEBI" id="CHEBI:18420"/>
    </cofactor>
</comment>
<evidence type="ECO:0000259" key="4">
    <source>
        <dbReference type="PROSITE" id="PS50887"/>
    </source>
</evidence>
<dbReference type="FunFam" id="3.30.70.270:FF:000001">
    <property type="entry name" value="Diguanylate cyclase domain protein"/>
    <property type="match status" value="1"/>
</dbReference>
<dbReference type="Gene3D" id="3.30.70.270">
    <property type="match status" value="1"/>
</dbReference>
<keyword evidence="6" id="KW-1185">Reference proteome</keyword>
<dbReference type="InterPro" id="IPR043128">
    <property type="entry name" value="Rev_trsase/Diguanyl_cyclase"/>
</dbReference>
<dbReference type="RefSeq" id="WP_070125530.1">
    <property type="nucleotide sequence ID" value="NZ_MDHN01000025.1"/>
</dbReference>
<dbReference type="Pfam" id="PF08448">
    <property type="entry name" value="PAS_4"/>
    <property type="match status" value="1"/>
</dbReference>
<evidence type="ECO:0000313" key="6">
    <source>
        <dbReference type="Proteomes" id="UP000175691"/>
    </source>
</evidence>
<dbReference type="GO" id="GO:0043709">
    <property type="term" value="P:cell adhesion involved in single-species biofilm formation"/>
    <property type="evidence" value="ECO:0007669"/>
    <property type="project" value="TreeGrafter"/>
</dbReference>
<dbReference type="NCBIfam" id="TIGR00254">
    <property type="entry name" value="GGDEF"/>
    <property type="match status" value="1"/>
</dbReference>
<dbReference type="EC" id="2.7.7.65" evidence="2"/>
<dbReference type="InterPro" id="IPR000160">
    <property type="entry name" value="GGDEF_dom"/>
</dbReference>
<dbReference type="InterPro" id="IPR035965">
    <property type="entry name" value="PAS-like_dom_sf"/>
</dbReference>
<reference evidence="5 6" key="1">
    <citation type="submission" date="2016-08" db="EMBL/GenBank/DDBJ databases">
        <authorList>
            <person name="Seilhamer J.J."/>
        </authorList>
    </citation>
    <scope>NUCLEOTIDE SEQUENCE [LARGE SCALE GENOMIC DNA]</scope>
    <source>
        <strain evidence="5 6">KCTC 42603</strain>
    </source>
</reference>
<gene>
    <name evidence="5" type="ORF">BFC18_11850</name>
</gene>
<comment type="catalytic activity">
    <reaction evidence="3">
        <text>2 GTP = 3',3'-c-di-GMP + 2 diphosphate</text>
        <dbReference type="Rhea" id="RHEA:24898"/>
        <dbReference type="ChEBI" id="CHEBI:33019"/>
        <dbReference type="ChEBI" id="CHEBI:37565"/>
        <dbReference type="ChEBI" id="CHEBI:58805"/>
        <dbReference type="EC" id="2.7.7.65"/>
    </reaction>
</comment>
<dbReference type="GO" id="GO:0005886">
    <property type="term" value="C:plasma membrane"/>
    <property type="evidence" value="ECO:0007669"/>
    <property type="project" value="TreeGrafter"/>
</dbReference>
<dbReference type="CDD" id="cd01949">
    <property type="entry name" value="GGDEF"/>
    <property type="match status" value="1"/>
</dbReference>
<dbReference type="Proteomes" id="UP000175691">
    <property type="component" value="Unassembled WGS sequence"/>
</dbReference>
<dbReference type="InterPro" id="IPR050469">
    <property type="entry name" value="Diguanylate_Cyclase"/>
</dbReference>
<dbReference type="AlphaFoldDB" id="A0A1E7ZB88"/>
<sequence length="331" mass="38178">MINDDIMQMHWQHDLLSSIEVGIVVMDKHFNVEVWNQFMENHADLRPSEVIGKSLFSLFPEIEESWLRGKAEPVFNLRTPVFIIWEQRPYLFQFGTNRPITSDATYMFQNVTMFPLSSPTGEINKLCMLVYDVTDQALGKLRVERLNDELQQMSCVDGLTGLYNRRYWQERFDSHFKLQRRRDNTSTAMMLDIDHFKNINDTYGHQAGDEVIKTLARVIQKSVRETDLAGRYGGEEFAIILVDSNQQNAAKVADRIRRLAEAMMVEHEGQQIKFTVSVGLSEYRPDIKSNMAWLEQADQALYLSKHSGRNCVSTWDMVGADSAPNPEQAKA</sequence>
<organism evidence="5 6">
    <name type="scientific">Alteromonas confluentis</name>
    <dbReference type="NCBI Taxonomy" id="1656094"/>
    <lineage>
        <taxon>Bacteria</taxon>
        <taxon>Pseudomonadati</taxon>
        <taxon>Pseudomonadota</taxon>
        <taxon>Gammaproteobacteria</taxon>
        <taxon>Alteromonadales</taxon>
        <taxon>Alteromonadaceae</taxon>
        <taxon>Alteromonas/Salinimonas group</taxon>
        <taxon>Alteromonas</taxon>
    </lineage>
</organism>
<evidence type="ECO:0000256" key="1">
    <source>
        <dbReference type="ARBA" id="ARBA00001946"/>
    </source>
</evidence>
<evidence type="ECO:0000313" key="5">
    <source>
        <dbReference type="EMBL" id="OFC70704.1"/>
    </source>
</evidence>
<accession>A0A1E7ZB88</accession>
<dbReference type="PROSITE" id="PS50887">
    <property type="entry name" value="GGDEF"/>
    <property type="match status" value="1"/>
</dbReference>